<dbReference type="PRINTS" id="PR00420">
    <property type="entry name" value="RNGMNOXGNASE"/>
</dbReference>
<evidence type="ECO:0000313" key="12">
    <source>
        <dbReference type="Proteomes" id="UP000011083"/>
    </source>
</evidence>
<dbReference type="PANTHER" id="PTHR10835:SF0">
    <property type="entry name" value="SQUALENE MONOOXYGENASE"/>
    <property type="match status" value="1"/>
</dbReference>
<evidence type="ECO:0000256" key="2">
    <source>
        <dbReference type="ARBA" id="ARBA00004370"/>
    </source>
</evidence>
<evidence type="ECO:0000256" key="3">
    <source>
        <dbReference type="ARBA" id="ARBA00008802"/>
    </source>
</evidence>
<dbReference type="STRING" id="1257118.L8H965"/>
<comment type="cofactor">
    <cofactor evidence="1 9">
        <name>FAD</name>
        <dbReference type="ChEBI" id="CHEBI:57692"/>
    </cofactor>
</comment>
<gene>
    <name evidence="11" type="ORF">ACA1_157860</name>
</gene>
<dbReference type="GO" id="GO:0016126">
    <property type="term" value="P:sterol biosynthetic process"/>
    <property type="evidence" value="ECO:0007669"/>
    <property type="project" value="UniProtKB-UniRule"/>
</dbReference>
<dbReference type="GO" id="GO:0005783">
    <property type="term" value="C:endoplasmic reticulum"/>
    <property type="evidence" value="ECO:0007669"/>
    <property type="project" value="TreeGrafter"/>
</dbReference>
<dbReference type="UniPathway" id="UPA00767">
    <property type="reaction ID" value="UER00752"/>
</dbReference>
<dbReference type="KEGG" id="acan:ACA1_157860"/>
<name>L8H965_ACACF</name>
<dbReference type="Pfam" id="PF13450">
    <property type="entry name" value="NAD_binding_8"/>
    <property type="match status" value="1"/>
</dbReference>
<dbReference type="GO" id="GO:0050660">
    <property type="term" value="F:flavin adenine dinucleotide binding"/>
    <property type="evidence" value="ECO:0007669"/>
    <property type="project" value="UniProtKB-UniRule"/>
</dbReference>
<comment type="function">
    <text evidence="9">Catalyzes the stereospecific oxidation of squalene to (S)-2,3-epoxysqualene, and is considered to be a rate-limiting enzyme in steroid biosynthesis.</text>
</comment>
<keyword evidence="7 9" id="KW-0560">Oxidoreductase</keyword>
<proteinExistence type="inferred from homology"/>
<evidence type="ECO:0000256" key="9">
    <source>
        <dbReference type="RuleBase" id="RU367121"/>
    </source>
</evidence>
<keyword evidence="9" id="KW-0812">Transmembrane</keyword>
<keyword evidence="5 9" id="KW-0285">Flavoprotein</keyword>
<dbReference type="EC" id="1.14.14.17" evidence="4 9"/>
<dbReference type="PANTHER" id="PTHR10835">
    <property type="entry name" value="SQUALENE MONOOXYGENASE"/>
    <property type="match status" value="1"/>
</dbReference>
<evidence type="ECO:0000256" key="1">
    <source>
        <dbReference type="ARBA" id="ARBA00001974"/>
    </source>
</evidence>
<keyword evidence="12" id="KW-1185">Reference proteome</keyword>
<dbReference type="SUPFAM" id="SSF51905">
    <property type="entry name" value="FAD/NAD(P)-binding domain"/>
    <property type="match status" value="1"/>
</dbReference>
<protein>
    <recommendedName>
        <fullName evidence="4 9">Squalene monooxygenase</fullName>
        <ecNumber evidence="4 9">1.14.14.17</ecNumber>
    </recommendedName>
</protein>
<evidence type="ECO:0000256" key="7">
    <source>
        <dbReference type="ARBA" id="ARBA00023002"/>
    </source>
</evidence>
<evidence type="ECO:0000256" key="8">
    <source>
        <dbReference type="ARBA" id="ARBA00023136"/>
    </source>
</evidence>
<dbReference type="GeneID" id="14922964"/>
<comment type="similarity">
    <text evidence="3 9">Belongs to the squalene monooxygenase family.</text>
</comment>
<keyword evidence="6 9" id="KW-0274">FAD</keyword>
<dbReference type="RefSeq" id="XP_004348502.1">
    <property type="nucleotide sequence ID" value="XM_004348452.1"/>
</dbReference>
<dbReference type="EMBL" id="KB007890">
    <property type="protein sequence ID" value="ELR22044.1"/>
    <property type="molecule type" value="Genomic_DNA"/>
</dbReference>
<comment type="subcellular location">
    <subcellularLocation>
        <location evidence="2">Membrane</location>
    </subcellularLocation>
</comment>
<dbReference type="VEuPathDB" id="AmoebaDB:ACA1_157860"/>
<dbReference type="InterPro" id="IPR013698">
    <property type="entry name" value="Squalene_epoxidase"/>
</dbReference>
<evidence type="ECO:0000256" key="6">
    <source>
        <dbReference type="ARBA" id="ARBA00022827"/>
    </source>
</evidence>
<feature type="transmembrane region" description="Helical" evidence="9">
    <location>
        <begin position="467"/>
        <end position="486"/>
    </location>
</feature>
<feature type="transmembrane region" description="Helical" evidence="9">
    <location>
        <begin position="492"/>
        <end position="512"/>
    </location>
</feature>
<evidence type="ECO:0000256" key="4">
    <source>
        <dbReference type="ARBA" id="ARBA00012312"/>
    </source>
</evidence>
<dbReference type="OMA" id="AKRTFYW"/>
<evidence type="ECO:0000256" key="5">
    <source>
        <dbReference type="ARBA" id="ARBA00022630"/>
    </source>
</evidence>
<organism evidence="11 12">
    <name type="scientific">Acanthamoeba castellanii (strain ATCC 30010 / Neff)</name>
    <dbReference type="NCBI Taxonomy" id="1257118"/>
    <lineage>
        <taxon>Eukaryota</taxon>
        <taxon>Amoebozoa</taxon>
        <taxon>Discosea</taxon>
        <taxon>Longamoebia</taxon>
        <taxon>Centramoebida</taxon>
        <taxon>Acanthamoebidae</taxon>
        <taxon>Acanthamoeba</taxon>
    </lineage>
</organism>
<dbReference type="GO" id="GO:0004506">
    <property type="term" value="F:squalene monooxygenase activity"/>
    <property type="evidence" value="ECO:0007669"/>
    <property type="project" value="UniProtKB-UniRule"/>
</dbReference>
<keyword evidence="9" id="KW-1133">Transmembrane helix</keyword>
<dbReference type="GO" id="GO:0016020">
    <property type="term" value="C:membrane"/>
    <property type="evidence" value="ECO:0007669"/>
    <property type="project" value="UniProtKB-SubCell"/>
</dbReference>
<dbReference type="OrthoDB" id="1678617at2759"/>
<dbReference type="InterPro" id="IPR036188">
    <property type="entry name" value="FAD/NAD-bd_sf"/>
</dbReference>
<dbReference type="FunFam" id="3.50.50.60:FF:000662">
    <property type="entry name" value="Uncharacterized protein"/>
    <property type="match status" value="1"/>
</dbReference>
<reference evidence="11 12" key="1">
    <citation type="journal article" date="2013" name="Genome Biol.">
        <title>Genome of Acanthamoeba castellanii highlights extensive lateral gene transfer and early evolution of tyrosine kinase signaling.</title>
        <authorList>
            <person name="Clarke M."/>
            <person name="Lohan A.J."/>
            <person name="Liu B."/>
            <person name="Lagkouvardos I."/>
            <person name="Roy S."/>
            <person name="Zafar N."/>
            <person name="Bertelli C."/>
            <person name="Schilde C."/>
            <person name="Kianianmomeni A."/>
            <person name="Burglin T.R."/>
            <person name="Frech C."/>
            <person name="Turcotte B."/>
            <person name="Kopec K.O."/>
            <person name="Synnott J.M."/>
            <person name="Choo C."/>
            <person name="Paponov I."/>
            <person name="Finkler A."/>
            <person name="Soon Heng Tan C."/>
            <person name="Hutchins A.P."/>
            <person name="Weinmeier T."/>
            <person name="Rattei T."/>
            <person name="Chu J.S."/>
            <person name="Gimenez G."/>
            <person name="Irimia M."/>
            <person name="Rigden D.J."/>
            <person name="Fitzpatrick D.A."/>
            <person name="Lorenzo-Morales J."/>
            <person name="Bateman A."/>
            <person name="Chiu C.H."/>
            <person name="Tang P."/>
            <person name="Hegemann P."/>
            <person name="Fromm H."/>
            <person name="Raoult D."/>
            <person name="Greub G."/>
            <person name="Miranda-Saavedra D."/>
            <person name="Chen N."/>
            <person name="Nash P."/>
            <person name="Ginger M.L."/>
            <person name="Horn M."/>
            <person name="Schaap P."/>
            <person name="Caler L."/>
            <person name="Loftus B."/>
        </authorList>
    </citation>
    <scope>NUCLEOTIDE SEQUENCE [LARGE SCALE GENOMIC DNA]</scope>
    <source>
        <strain evidence="11 12">Neff</strain>
    </source>
</reference>
<comment type="catalytic activity">
    <reaction evidence="9">
        <text>squalene + reduced [NADPH--hemoprotein reductase] + O2 = (S)-2,3-epoxysqualene + oxidized [NADPH--hemoprotein reductase] + H2O + H(+)</text>
        <dbReference type="Rhea" id="RHEA:25282"/>
        <dbReference type="Rhea" id="RHEA-COMP:11964"/>
        <dbReference type="Rhea" id="RHEA-COMP:11965"/>
        <dbReference type="ChEBI" id="CHEBI:15377"/>
        <dbReference type="ChEBI" id="CHEBI:15378"/>
        <dbReference type="ChEBI" id="CHEBI:15379"/>
        <dbReference type="ChEBI" id="CHEBI:15440"/>
        <dbReference type="ChEBI" id="CHEBI:15441"/>
        <dbReference type="ChEBI" id="CHEBI:57618"/>
        <dbReference type="ChEBI" id="CHEBI:58210"/>
        <dbReference type="EC" id="1.14.14.17"/>
    </reaction>
</comment>
<dbReference type="Pfam" id="PF08491">
    <property type="entry name" value="SE"/>
    <property type="match status" value="1"/>
</dbReference>
<dbReference type="Proteomes" id="UP000011083">
    <property type="component" value="Unassembled WGS sequence"/>
</dbReference>
<dbReference type="InterPro" id="IPR040125">
    <property type="entry name" value="Squalene_monox"/>
</dbReference>
<evidence type="ECO:0000313" key="11">
    <source>
        <dbReference type="EMBL" id="ELR22044.1"/>
    </source>
</evidence>
<keyword evidence="8 9" id="KW-0472">Membrane</keyword>
<evidence type="ECO:0000259" key="10">
    <source>
        <dbReference type="Pfam" id="PF08491"/>
    </source>
</evidence>
<sequence>MEGSSNSRGQAAARRARVVGLHLHASAMDAAPLRLPLHTHYTSSSSSSSSSSLPPVVSTVLSAYEETEVVVIGAGIAGSALAHALGTDGRRVVLIERDLREPNRIVGELLQPGGLSALRNLGLGACVEGIDGVEVKGYAVMSGPEGSEGVALPYPEPDGETVRGVSFHHGRFVMQLRRAAARAPNVKVVEGTVTKLIKEMRHGQETVVGVEYKAKDGLKQVRSALTVVCDGCFSRFRDQLEEATPRNVSKFVGVLMNGAPLMHANHGHVFLIEPAPALAYQISSEDTRMLIDIPVDTPGTSAKELPNYLRRVTAPQLPPVVRAAFLEALDNGQIRSMPNSKLHPRPFRWPNGAIFVGDCYNMRHPLTGGGMSVAFNDVVILRDTLRHIKDLANARAVASAIKEWHSLRYPTASTVNILSYCLYTLFASGPGTTLGPMREACMGYFKLGGICASGPMNLLAITKAKPWILMTHFFMVALYGTAYALAPFPSPARVWGALKVLLAASGVFFPVAKEEQMFSFLFNHVLTLPYYPLLPHPSSPFTPGPYPLGLGF</sequence>
<dbReference type="AlphaFoldDB" id="L8H965"/>
<dbReference type="Gene3D" id="3.50.50.60">
    <property type="entry name" value="FAD/NAD(P)-binding domain"/>
    <property type="match status" value="1"/>
</dbReference>
<accession>L8H965</accession>
<feature type="domain" description="Squalene epoxidase" evidence="10">
    <location>
        <begin position="224"/>
        <end position="495"/>
    </location>
</feature>